<accession>A0ABS8SAC0</accession>
<evidence type="ECO:0000313" key="1">
    <source>
        <dbReference type="EMBL" id="MCD7455786.1"/>
    </source>
</evidence>
<dbReference type="Proteomes" id="UP000823775">
    <property type="component" value="Unassembled WGS sequence"/>
</dbReference>
<organism evidence="1 2">
    <name type="scientific">Datura stramonium</name>
    <name type="common">Jimsonweed</name>
    <name type="synonym">Common thornapple</name>
    <dbReference type="NCBI Taxonomy" id="4076"/>
    <lineage>
        <taxon>Eukaryota</taxon>
        <taxon>Viridiplantae</taxon>
        <taxon>Streptophyta</taxon>
        <taxon>Embryophyta</taxon>
        <taxon>Tracheophyta</taxon>
        <taxon>Spermatophyta</taxon>
        <taxon>Magnoliopsida</taxon>
        <taxon>eudicotyledons</taxon>
        <taxon>Gunneridae</taxon>
        <taxon>Pentapetalae</taxon>
        <taxon>asterids</taxon>
        <taxon>lamiids</taxon>
        <taxon>Solanales</taxon>
        <taxon>Solanaceae</taxon>
        <taxon>Solanoideae</taxon>
        <taxon>Datureae</taxon>
        <taxon>Datura</taxon>
    </lineage>
</organism>
<gene>
    <name evidence="1" type="ORF">HAX54_029640</name>
</gene>
<reference evidence="1 2" key="1">
    <citation type="journal article" date="2021" name="BMC Genomics">
        <title>Datura genome reveals duplications of psychoactive alkaloid biosynthetic genes and high mutation rate following tissue culture.</title>
        <authorList>
            <person name="Rajewski A."/>
            <person name="Carter-House D."/>
            <person name="Stajich J."/>
            <person name="Litt A."/>
        </authorList>
    </citation>
    <scope>NUCLEOTIDE SEQUENCE [LARGE SCALE GENOMIC DNA]</scope>
    <source>
        <strain evidence="1">AR-01</strain>
    </source>
</reference>
<dbReference type="EMBL" id="JACEIK010000369">
    <property type="protein sequence ID" value="MCD7455786.1"/>
    <property type="molecule type" value="Genomic_DNA"/>
</dbReference>
<protein>
    <submittedName>
        <fullName evidence="1">Uncharacterized protein</fullName>
    </submittedName>
</protein>
<proteinExistence type="predicted"/>
<name>A0ABS8SAC0_DATST</name>
<sequence length="104" mass="12028">MELQGQLCTIWLVKKEALLGELLCFWCCFWSWFIINSHFNLVGSAYFEINVTNTAAEVNPGFPIDEQQSNFHIVFFSVSQKYWVEPAIVLLYTIRISMVISVLS</sequence>
<comment type="caution">
    <text evidence="1">The sequence shown here is derived from an EMBL/GenBank/DDBJ whole genome shotgun (WGS) entry which is preliminary data.</text>
</comment>
<evidence type="ECO:0000313" key="2">
    <source>
        <dbReference type="Proteomes" id="UP000823775"/>
    </source>
</evidence>
<keyword evidence="2" id="KW-1185">Reference proteome</keyword>